<sequence length="239" mass="26676">MNQGYGGGGGQNPQDKKRIREAEMRKLYANSWAVELMKAPCARPGFCLYASLCSPCVAWQQRKKQMYGSLQGYTCCNGGSCISGRCGEQNNPELCLACEVFWCFPSSVATTRFLIQDEQRVMNTQCDNGIIGFMLLMNQLACIFRVAAMVSNDDSIEQAADILDCISDMTYCSVCACMQTQQEAQIDFRNESMTPQQQVFQAPQVQRMAAYETQPGMYGAAPPQQPQQQQQPQPQYPKV</sequence>
<dbReference type="KEGG" id="bpg:Bathy02g05950"/>
<dbReference type="RefSeq" id="XP_007514794.1">
    <property type="nucleotide sequence ID" value="XM_007514732.1"/>
</dbReference>
<evidence type="ECO:0000313" key="3">
    <source>
        <dbReference type="Proteomes" id="UP000198341"/>
    </source>
</evidence>
<dbReference type="PANTHER" id="PTHR31152:SF1">
    <property type="entry name" value="PLAC8 FAMILY PROTEIN"/>
    <property type="match status" value="1"/>
</dbReference>
<dbReference type="AlphaFoldDB" id="K8EB69"/>
<feature type="region of interest" description="Disordered" evidence="1">
    <location>
        <begin position="212"/>
        <end position="239"/>
    </location>
</feature>
<name>K8EB69_9CHLO</name>
<evidence type="ECO:0000256" key="1">
    <source>
        <dbReference type="SAM" id="MobiDB-lite"/>
    </source>
</evidence>
<dbReference type="OrthoDB" id="998115at2759"/>
<dbReference type="eggNOG" id="ENOG502QW3V">
    <property type="taxonomic scope" value="Eukaryota"/>
</dbReference>
<dbReference type="PANTHER" id="PTHR31152">
    <property type="entry name" value="PLAC8 FAMILY PROTEIN"/>
    <property type="match status" value="1"/>
</dbReference>
<dbReference type="Proteomes" id="UP000198341">
    <property type="component" value="Chromosome 2"/>
</dbReference>
<organism evidence="2 3">
    <name type="scientific">Bathycoccus prasinos</name>
    <dbReference type="NCBI Taxonomy" id="41875"/>
    <lineage>
        <taxon>Eukaryota</taxon>
        <taxon>Viridiplantae</taxon>
        <taxon>Chlorophyta</taxon>
        <taxon>Mamiellophyceae</taxon>
        <taxon>Mamiellales</taxon>
        <taxon>Bathycoccaceae</taxon>
        <taxon>Bathycoccus</taxon>
    </lineage>
</organism>
<evidence type="ECO:0000313" key="2">
    <source>
        <dbReference type="EMBL" id="CCO15034.1"/>
    </source>
</evidence>
<proteinExistence type="predicted"/>
<dbReference type="EMBL" id="FO082277">
    <property type="protein sequence ID" value="CCO15034.1"/>
    <property type="molecule type" value="Genomic_DNA"/>
</dbReference>
<dbReference type="STRING" id="41875.K8EB69"/>
<reference evidence="2 3" key="1">
    <citation type="submission" date="2011-10" db="EMBL/GenBank/DDBJ databases">
        <authorList>
            <person name="Genoscope - CEA"/>
        </authorList>
    </citation>
    <scope>NUCLEOTIDE SEQUENCE [LARGE SCALE GENOMIC DNA]</scope>
    <source>
        <strain evidence="2 3">RCC 1105</strain>
    </source>
</reference>
<accession>K8EB69</accession>
<protein>
    <submittedName>
        <fullName evidence="2">Uncharacterized protein</fullName>
    </submittedName>
</protein>
<gene>
    <name evidence="2" type="ORF">Bathy02g05950</name>
</gene>
<dbReference type="GeneID" id="19017710"/>
<keyword evidence="3" id="KW-1185">Reference proteome</keyword>